<reference evidence="3 4" key="1">
    <citation type="submission" date="2013-08" db="EMBL/GenBank/DDBJ databases">
        <authorList>
            <person name="Huang J."/>
            <person name="Wang G."/>
        </authorList>
    </citation>
    <scope>NUCLEOTIDE SEQUENCE [LARGE SCALE GENOMIC DNA]</scope>
    <source>
        <strain evidence="3 4">JSM 072002</strain>
    </source>
</reference>
<dbReference type="AlphaFoldDB" id="A0A0A5G7J3"/>
<evidence type="ECO:0000313" key="4">
    <source>
        <dbReference type="Proteomes" id="UP000030401"/>
    </source>
</evidence>
<dbReference type="Proteomes" id="UP000030401">
    <property type="component" value="Unassembled WGS sequence"/>
</dbReference>
<proteinExistence type="predicted"/>
<dbReference type="STRING" id="1385512.N784_01905"/>
<dbReference type="InterPro" id="IPR051319">
    <property type="entry name" value="Oligoribo/pAp-PDE_c-di-AMP_PDE"/>
</dbReference>
<feature type="domain" description="DDH" evidence="1">
    <location>
        <begin position="16"/>
        <end position="156"/>
    </location>
</feature>
<protein>
    <submittedName>
        <fullName evidence="3">Oligoribonuclease</fullName>
    </submittedName>
</protein>
<dbReference type="Pfam" id="PF01368">
    <property type="entry name" value="DHH"/>
    <property type="match status" value="1"/>
</dbReference>
<name>A0A0A5G7J3_9BACI</name>
<dbReference type="InterPro" id="IPR003156">
    <property type="entry name" value="DHHA1_dom"/>
</dbReference>
<gene>
    <name evidence="3" type="ORF">N784_01905</name>
</gene>
<dbReference type="RefSeq" id="WP_036831463.1">
    <property type="nucleotide sequence ID" value="NZ_AVPG01000001.1"/>
</dbReference>
<dbReference type="SUPFAM" id="SSF64182">
    <property type="entry name" value="DHH phosphoesterases"/>
    <property type="match status" value="1"/>
</dbReference>
<feature type="domain" description="DHHA1" evidence="2">
    <location>
        <begin position="230"/>
        <end position="311"/>
    </location>
</feature>
<evidence type="ECO:0000259" key="2">
    <source>
        <dbReference type="Pfam" id="PF02272"/>
    </source>
</evidence>
<dbReference type="eggNOG" id="COG0618">
    <property type="taxonomic scope" value="Bacteria"/>
</dbReference>
<dbReference type="GO" id="GO:0003676">
    <property type="term" value="F:nucleic acid binding"/>
    <property type="evidence" value="ECO:0007669"/>
    <property type="project" value="InterPro"/>
</dbReference>
<dbReference type="PANTHER" id="PTHR47618">
    <property type="entry name" value="BIFUNCTIONAL OLIGORIBONUCLEASE AND PAP PHOSPHATASE NRNA"/>
    <property type="match status" value="1"/>
</dbReference>
<organism evidence="3 4">
    <name type="scientific">Pontibacillus litoralis JSM 072002</name>
    <dbReference type="NCBI Taxonomy" id="1385512"/>
    <lineage>
        <taxon>Bacteria</taxon>
        <taxon>Bacillati</taxon>
        <taxon>Bacillota</taxon>
        <taxon>Bacilli</taxon>
        <taxon>Bacillales</taxon>
        <taxon>Bacillaceae</taxon>
        <taxon>Pontibacillus</taxon>
    </lineage>
</organism>
<dbReference type="InterPro" id="IPR038763">
    <property type="entry name" value="DHH_sf"/>
</dbReference>
<dbReference type="OrthoDB" id="9803668at2"/>
<dbReference type="EMBL" id="AVPG01000001">
    <property type="protein sequence ID" value="KGX89106.1"/>
    <property type="molecule type" value="Genomic_DNA"/>
</dbReference>
<dbReference type="Gene3D" id="3.10.310.30">
    <property type="match status" value="1"/>
</dbReference>
<dbReference type="InterPro" id="IPR001667">
    <property type="entry name" value="DDH_dom"/>
</dbReference>
<keyword evidence="4" id="KW-1185">Reference proteome</keyword>
<evidence type="ECO:0000259" key="1">
    <source>
        <dbReference type="Pfam" id="PF01368"/>
    </source>
</evidence>
<comment type="caution">
    <text evidence="3">The sequence shown here is derived from an EMBL/GenBank/DDBJ whole genome shotgun (WGS) entry which is preliminary data.</text>
</comment>
<dbReference type="Pfam" id="PF02272">
    <property type="entry name" value="DHHA1"/>
    <property type="match status" value="1"/>
</dbReference>
<dbReference type="Gene3D" id="3.90.1640.10">
    <property type="entry name" value="inorganic pyrophosphatase (n-terminal core)"/>
    <property type="match status" value="1"/>
</dbReference>
<dbReference type="PANTHER" id="PTHR47618:SF1">
    <property type="entry name" value="BIFUNCTIONAL OLIGORIBONUCLEASE AND PAP PHOSPHATASE NRNA"/>
    <property type="match status" value="1"/>
</dbReference>
<sequence length="318" mass="35391">MSIQSILQSIQQYETVIIHRHVRPDPDALGSQSGLAHMIKDTYVDKKVYVVGEEDERLTFLAQMDDVTEEMYANALVIVCDTANQARISDQRYSLGAALIKLDHHPDVDDYGDIQWVNTNASSTSEMVYELYEASKEYGYNYVMSAQVARLLYAGIVGDTGRFLFPSSTARTLQIAADLATYDFDRTALYDGMYKTSPAIARLKGYILQNFTISSAGVSTVKLTKETLEQFHVTPSQTSAVVGLLGEVEGMLTWAIFVEEDEQIRVRLRSKGPAIHNVAAKYNGGGHPRASGATVYSKEEMEQLVADLEQVTIDYVRK</sequence>
<evidence type="ECO:0000313" key="3">
    <source>
        <dbReference type="EMBL" id="KGX89106.1"/>
    </source>
</evidence>
<accession>A0A0A5G7J3</accession>